<proteinExistence type="predicted"/>
<name>A0A7T0KD46_9CORY</name>
<evidence type="ECO:0000313" key="2">
    <source>
        <dbReference type="EMBL" id="QPK78591.1"/>
    </source>
</evidence>
<accession>A0A7T0KD46</accession>
<dbReference type="KEGG" id="cliz:G7Y31_08515"/>
<feature type="region of interest" description="Disordered" evidence="1">
    <location>
        <begin position="125"/>
        <end position="146"/>
    </location>
</feature>
<sequence length="197" mass="22060">MLLTEDLDVLQEAISIARECEIAQVSFFYNIYARDGRLPASLSALDGASYSRLVYHPGGLVEIQINPLLEASYDYGMEPWRDSAIHLERLGTGSLPMPRTAVHDVVSSLERLRPFLVDLREEAETQPIADDSGGGEPTESQNAAPEPAMDARFAELIEENQRLTHKLEITEKNYDSLSHSTLGALTLKYWKLRRKDA</sequence>
<organism evidence="2 3">
    <name type="scientific">Corynebacterium lizhenjunii</name>
    <dbReference type="NCBI Taxonomy" id="2709394"/>
    <lineage>
        <taxon>Bacteria</taxon>
        <taxon>Bacillati</taxon>
        <taxon>Actinomycetota</taxon>
        <taxon>Actinomycetes</taxon>
        <taxon>Mycobacteriales</taxon>
        <taxon>Corynebacteriaceae</taxon>
        <taxon>Corynebacterium</taxon>
    </lineage>
</organism>
<dbReference type="EMBL" id="CP064954">
    <property type="protein sequence ID" value="QPK78591.1"/>
    <property type="molecule type" value="Genomic_DNA"/>
</dbReference>
<evidence type="ECO:0000256" key="1">
    <source>
        <dbReference type="SAM" id="MobiDB-lite"/>
    </source>
</evidence>
<dbReference type="RefSeq" id="WP_196823552.1">
    <property type="nucleotide sequence ID" value="NZ_CP064954.1"/>
</dbReference>
<keyword evidence="3" id="KW-1185">Reference proteome</keyword>
<dbReference type="AlphaFoldDB" id="A0A7T0KD46"/>
<reference evidence="2 3" key="1">
    <citation type="submission" date="2020-11" db="EMBL/GenBank/DDBJ databases">
        <title>Corynebacterium sp. ZJ-599.</title>
        <authorList>
            <person name="Zhou J."/>
        </authorList>
    </citation>
    <scope>NUCLEOTIDE SEQUENCE [LARGE SCALE GENOMIC DNA]</scope>
    <source>
        <strain evidence="2 3">ZJ-599</strain>
    </source>
</reference>
<gene>
    <name evidence="2" type="ORF">G7Y31_08515</name>
</gene>
<dbReference type="Proteomes" id="UP000594681">
    <property type="component" value="Chromosome"/>
</dbReference>
<protein>
    <submittedName>
        <fullName evidence="2">Uncharacterized protein</fullName>
    </submittedName>
</protein>
<evidence type="ECO:0000313" key="3">
    <source>
        <dbReference type="Proteomes" id="UP000594681"/>
    </source>
</evidence>